<sequence>MLETHGSASGGHFGVMKTLSRIRERFYCDRRREMVQGMSSLQSRETTQNRTGKANDWMDFEKLPDRTPRFPCCSLFGRPGDTPSSPNLAGISWSTFGKHTDVCQRAN</sequence>
<organism evidence="3 4">
    <name type="scientific">Araneus ventricosus</name>
    <name type="common">Orbweaver spider</name>
    <name type="synonym">Epeira ventricosa</name>
    <dbReference type="NCBI Taxonomy" id="182803"/>
    <lineage>
        <taxon>Eukaryota</taxon>
        <taxon>Metazoa</taxon>
        <taxon>Ecdysozoa</taxon>
        <taxon>Arthropoda</taxon>
        <taxon>Chelicerata</taxon>
        <taxon>Arachnida</taxon>
        <taxon>Araneae</taxon>
        <taxon>Araneomorphae</taxon>
        <taxon>Entelegynae</taxon>
        <taxon>Araneoidea</taxon>
        <taxon>Araneidae</taxon>
        <taxon>Araneus</taxon>
    </lineage>
</organism>
<accession>A0A4Y2THS6</accession>
<evidence type="ECO:0000313" key="3">
    <source>
        <dbReference type="EMBL" id="GBN99791.1"/>
    </source>
</evidence>
<feature type="compositionally biased region" description="Polar residues" evidence="1">
    <location>
        <begin position="37"/>
        <end position="52"/>
    </location>
</feature>
<comment type="caution">
    <text evidence="3">The sequence shown here is derived from an EMBL/GenBank/DDBJ whole genome shotgun (WGS) entry which is preliminary data.</text>
</comment>
<dbReference type="EMBL" id="BGPR01028571">
    <property type="protein sequence ID" value="GBN99791.1"/>
    <property type="molecule type" value="Genomic_DNA"/>
</dbReference>
<evidence type="ECO:0000313" key="4">
    <source>
        <dbReference type="Proteomes" id="UP000499080"/>
    </source>
</evidence>
<dbReference type="Pfam" id="PF17921">
    <property type="entry name" value="Integrase_H2C2"/>
    <property type="match status" value="1"/>
</dbReference>
<feature type="domain" description="Integrase zinc-binding" evidence="2">
    <location>
        <begin position="3"/>
        <end position="36"/>
    </location>
</feature>
<evidence type="ECO:0000259" key="2">
    <source>
        <dbReference type="Pfam" id="PF17921"/>
    </source>
</evidence>
<evidence type="ECO:0000256" key="1">
    <source>
        <dbReference type="SAM" id="MobiDB-lite"/>
    </source>
</evidence>
<reference evidence="3 4" key="1">
    <citation type="journal article" date="2019" name="Sci. Rep.">
        <title>Orb-weaving spider Araneus ventricosus genome elucidates the spidroin gene catalogue.</title>
        <authorList>
            <person name="Kono N."/>
            <person name="Nakamura H."/>
            <person name="Ohtoshi R."/>
            <person name="Moran D.A.P."/>
            <person name="Shinohara A."/>
            <person name="Yoshida Y."/>
            <person name="Fujiwara M."/>
            <person name="Mori M."/>
            <person name="Tomita M."/>
            <person name="Arakawa K."/>
        </authorList>
    </citation>
    <scope>NUCLEOTIDE SEQUENCE [LARGE SCALE GENOMIC DNA]</scope>
</reference>
<dbReference type="Proteomes" id="UP000499080">
    <property type="component" value="Unassembled WGS sequence"/>
</dbReference>
<dbReference type="AlphaFoldDB" id="A0A4Y2THS6"/>
<gene>
    <name evidence="3" type="ORF">AVEN_169543_1</name>
</gene>
<dbReference type="InterPro" id="IPR041588">
    <property type="entry name" value="Integrase_H2C2"/>
</dbReference>
<feature type="region of interest" description="Disordered" evidence="1">
    <location>
        <begin position="37"/>
        <end position="59"/>
    </location>
</feature>
<protein>
    <recommendedName>
        <fullName evidence="2">Integrase zinc-binding domain-containing protein</fullName>
    </recommendedName>
</protein>
<keyword evidence="4" id="KW-1185">Reference proteome</keyword>
<name>A0A4Y2THS6_ARAVE</name>
<proteinExistence type="predicted"/>